<dbReference type="RefSeq" id="WP_390353121.1">
    <property type="nucleotide sequence ID" value="NZ_JBHUIZ010000003.1"/>
</dbReference>
<reference evidence="1 2" key="1">
    <citation type="submission" date="2023-10" db="EMBL/GenBank/DDBJ databases">
        <title>Virgibacillus halophilus 5B73C genome.</title>
        <authorList>
            <person name="Miliotis G."/>
            <person name="Sengupta P."/>
            <person name="Hameed A."/>
            <person name="Chuvochina M."/>
            <person name="Mcdonagh F."/>
            <person name="Simpson A.C."/>
            <person name="Singh N.K."/>
            <person name="Rekha P.D."/>
            <person name="Raman K."/>
            <person name="Hugenholtz P."/>
            <person name="Venkateswaran K."/>
        </authorList>
    </citation>
    <scope>NUCLEOTIDE SEQUENCE [LARGE SCALE GENOMIC DNA]</scope>
    <source>
        <strain evidence="1 2">5B73C</strain>
    </source>
</reference>
<evidence type="ECO:0000313" key="2">
    <source>
        <dbReference type="Proteomes" id="UP001281447"/>
    </source>
</evidence>
<gene>
    <name evidence="1" type="ORF">RWE15_20965</name>
</gene>
<sequence length="582" mass="65986">MVERINTSKFMQAASQQQQNMLKVGQIMYGKIIQIFPNDMAEIMLNGRKMTAQLNTPLSIGDKRYFQVTDNRDVPQLKIFGDKATGQTGLDAANILQTLGMQPGKMNKAFLVYLMQQGVTFTKTQLRNALQLYSTVEDKTQARQIISAMITRSLPMTRDVYQALQTKSEHSLTSVLQSFLTELENSDSPKALIKELLFLGSRLLKDNHVSTAPLLTEQLSSRTEQLQRMVALLMQREMPEAVQTSRISIEKHVDAIFQSMTASVKSTSALIEYISTNKTGIQKESAQFVNRWEAVIYKAFANEQTLPEPVVQLFQKQVDRLMATVIGTSCKQRTESNSLTKMVGFLVFAKGLQHNDLFSMVSYEYTKTMNKNVSLQNQFLQHVTQVLNSLGIEHEYTVAHQETPTAMAATIKSLVLQLMQSTDSLGKDSAEKLLQYINGMQLDSVQEVNNQLFTSLQIPGGRLGLPQDMELRIAGKKRPDGKIDKEFCHILFYLHLTALQETVVDMHVQKRSVRITVFNNHKHLPSIAERLKPKLAEELKSRDYHLSSIHFKMLTQREKALQRNSDENNSPFLQAKGVDFRI</sequence>
<evidence type="ECO:0000313" key="1">
    <source>
        <dbReference type="EMBL" id="MDY0396350.1"/>
    </source>
</evidence>
<keyword evidence="2" id="KW-1185">Reference proteome</keyword>
<accession>A0ABU5CAH9</accession>
<evidence type="ECO:0008006" key="3">
    <source>
        <dbReference type="Google" id="ProtNLM"/>
    </source>
</evidence>
<dbReference type="EMBL" id="JAWDIP010000004">
    <property type="protein sequence ID" value="MDY0396350.1"/>
    <property type="molecule type" value="Genomic_DNA"/>
</dbReference>
<proteinExistence type="predicted"/>
<organism evidence="1 2">
    <name type="scientific">Tigheibacillus halophilus</name>
    <dbReference type="NCBI Taxonomy" id="361280"/>
    <lineage>
        <taxon>Bacteria</taxon>
        <taxon>Bacillati</taxon>
        <taxon>Bacillota</taxon>
        <taxon>Bacilli</taxon>
        <taxon>Bacillales</taxon>
        <taxon>Bacillaceae</taxon>
        <taxon>Tigheibacillus</taxon>
    </lineage>
</organism>
<protein>
    <recommendedName>
        <fullName evidence="3">Hook-length control protein FliK</fullName>
    </recommendedName>
</protein>
<name>A0ABU5CAH9_9BACI</name>
<comment type="caution">
    <text evidence="1">The sequence shown here is derived from an EMBL/GenBank/DDBJ whole genome shotgun (WGS) entry which is preliminary data.</text>
</comment>
<dbReference type="Proteomes" id="UP001281447">
    <property type="component" value="Unassembled WGS sequence"/>
</dbReference>